<reference evidence="1 2" key="1">
    <citation type="submission" date="2024-03" db="EMBL/GenBank/DDBJ databases">
        <title>The Acrasis kona genome and developmental transcriptomes reveal deep origins of eukaryotic multicellular pathways.</title>
        <authorList>
            <person name="Sheikh S."/>
            <person name="Fu C.-J."/>
            <person name="Brown M.W."/>
            <person name="Baldauf S.L."/>
        </authorList>
    </citation>
    <scope>NUCLEOTIDE SEQUENCE [LARGE SCALE GENOMIC DNA]</scope>
    <source>
        <strain evidence="1 2">ATCC MYA-3509</strain>
    </source>
</reference>
<dbReference type="GO" id="GO:0043240">
    <property type="term" value="C:Fanconi anaemia nuclear complex"/>
    <property type="evidence" value="ECO:0007669"/>
    <property type="project" value="InterPro"/>
</dbReference>
<dbReference type="Gene3D" id="1.25.40.480">
    <property type="match status" value="1"/>
</dbReference>
<comment type="caution">
    <text evidence="1">The sequence shown here is derived from an EMBL/GenBank/DDBJ whole genome shotgun (WGS) entry which is preliminary data.</text>
</comment>
<dbReference type="AlphaFoldDB" id="A0AAW2YWH8"/>
<dbReference type="InterPro" id="IPR039685">
    <property type="entry name" value="FANCE"/>
</dbReference>
<protein>
    <submittedName>
        <fullName evidence="1">LOS1</fullName>
    </submittedName>
</protein>
<gene>
    <name evidence="1" type="ORF">AKO1_006898</name>
</gene>
<dbReference type="PANTHER" id="PTHR32094">
    <property type="entry name" value="FANCONI ANEMIA GROUP E PROTEIN"/>
    <property type="match status" value="1"/>
</dbReference>
<evidence type="ECO:0000313" key="2">
    <source>
        <dbReference type="Proteomes" id="UP001431209"/>
    </source>
</evidence>
<proteinExistence type="predicted"/>
<organism evidence="1 2">
    <name type="scientific">Acrasis kona</name>
    <dbReference type="NCBI Taxonomy" id="1008807"/>
    <lineage>
        <taxon>Eukaryota</taxon>
        <taxon>Discoba</taxon>
        <taxon>Heterolobosea</taxon>
        <taxon>Tetramitia</taxon>
        <taxon>Eutetramitia</taxon>
        <taxon>Acrasidae</taxon>
        <taxon>Acrasis</taxon>
    </lineage>
</organism>
<dbReference type="EMBL" id="JAOPGA020000678">
    <property type="protein sequence ID" value="KAL0480637.1"/>
    <property type="molecule type" value="Genomic_DNA"/>
</dbReference>
<name>A0AAW2YWH8_9EUKA</name>
<sequence length="214" mass="24005">MIKQLDISSINDKVTLEVCKQILDDRINHAQCTTFIRKFLCQKITSLQQSAPRLLLSSVQLAATRNPKATIDGLLVPLISISNKDGSPTLKSSQLEVINRVVDVLPIDFTHLFFHHICEEQNVIWNEDLVVLVKSLIVILLTPNKKDKTIPVQNISNVDLNLLLLKLSEVCRQFTSSSKFATLIHTIITKVPASQIVPNVTLIQDILKTNTTFM</sequence>
<dbReference type="GO" id="GO:0036297">
    <property type="term" value="P:interstrand cross-link repair"/>
    <property type="evidence" value="ECO:0007669"/>
    <property type="project" value="InterPro"/>
</dbReference>
<feature type="non-terminal residue" evidence="1">
    <location>
        <position position="214"/>
    </location>
</feature>
<dbReference type="Proteomes" id="UP001431209">
    <property type="component" value="Unassembled WGS sequence"/>
</dbReference>
<keyword evidence="2" id="KW-1185">Reference proteome</keyword>
<dbReference type="PANTHER" id="PTHR32094:SF5">
    <property type="entry name" value="FANCONI ANEMIA GROUP E PROTEIN"/>
    <property type="match status" value="1"/>
</dbReference>
<accession>A0AAW2YWH8</accession>
<evidence type="ECO:0000313" key="1">
    <source>
        <dbReference type="EMBL" id="KAL0480637.1"/>
    </source>
</evidence>